<evidence type="ECO:0000313" key="1">
    <source>
        <dbReference type="EMBL" id="EIJ36962.1"/>
    </source>
</evidence>
<protein>
    <submittedName>
        <fullName evidence="1">Uncharacterized protein</fullName>
    </submittedName>
</protein>
<dbReference type="EMBL" id="JH651384">
    <property type="protein sequence ID" value="EIJ36962.1"/>
    <property type="molecule type" value="Genomic_DNA"/>
</dbReference>
<proteinExistence type="predicted"/>
<organism evidence="1 2">
    <name type="scientific">Thiothrix nivea (strain ATCC 35100 / DSM 5205 / JP2)</name>
    <dbReference type="NCBI Taxonomy" id="870187"/>
    <lineage>
        <taxon>Bacteria</taxon>
        <taxon>Pseudomonadati</taxon>
        <taxon>Pseudomonadota</taxon>
        <taxon>Gammaproteobacteria</taxon>
        <taxon>Thiotrichales</taxon>
        <taxon>Thiotrichaceae</taxon>
        <taxon>Thiothrix</taxon>
    </lineage>
</organism>
<evidence type="ECO:0000313" key="2">
    <source>
        <dbReference type="Proteomes" id="UP000005317"/>
    </source>
</evidence>
<reference evidence="2" key="1">
    <citation type="journal article" date="2011" name="Stand. Genomic Sci.">
        <title>Genome sequence of the filamentous, gliding Thiothrix nivea neotype strain (JP2(T)).</title>
        <authorList>
            <person name="Lapidus A."/>
            <person name="Nolan M."/>
            <person name="Lucas S."/>
            <person name="Glavina Del Rio T."/>
            <person name="Tice H."/>
            <person name="Cheng J.F."/>
            <person name="Tapia R."/>
            <person name="Han C."/>
            <person name="Goodwin L."/>
            <person name="Pitluck S."/>
            <person name="Liolios K."/>
            <person name="Pagani I."/>
            <person name="Ivanova N."/>
            <person name="Huntemann M."/>
            <person name="Mavromatis K."/>
            <person name="Mikhailova N."/>
            <person name="Pati A."/>
            <person name="Chen A."/>
            <person name="Palaniappan K."/>
            <person name="Land M."/>
            <person name="Brambilla E.M."/>
            <person name="Rohde M."/>
            <person name="Abt B."/>
            <person name="Verbarg S."/>
            <person name="Goker M."/>
            <person name="Bristow J."/>
            <person name="Eisen J.A."/>
            <person name="Markowitz V."/>
            <person name="Hugenholtz P."/>
            <person name="Kyrpides N.C."/>
            <person name="Klenk H.P."/>
            <person name="Woyke T."/>
        </authorList>
    </citation>
    <scope>NUCLEOTIDE SEQUENCE [LARGE SCALE GENOMIC DNA]</scope>
    <source>
        <strain evidence="2">ATCC 35100 / DSM 5205 / JP2</strain>
    </source>
</reference>
<gene>
    <name evidence="1" type="ORF">Thini_4488</name>
</gene>
<sequence>MKKAKLLYSKEDGFLKKEIEATAITSRADARKIGPFADENNKKVLWVNWGQHKETGKYIFPYFRHYPKSYKHESEINIEIKKRFSASLESKNHKKAKECIAGALEKRLKNKHHLPWAFKDTRTSDFPLSGDLLADVEVIEKEHILRTPFGEEYRLDIALLGKKVKNKRVLLAGIEIEFTHEFEMIKCLLLKTLGFPLISIDVTSIDVSDISEEWADKSLIETTKSNSSGIRKNYIYIHESIYPLYMDIPRDILNETRHQYLLFIKEEQHDRLKTYLSELKKYLSISNNDVLIQETKISNEQTRKIVEHAGSIAGEDWRNYNKDRFISVTLDKPLTKSGNIYIFHLVMAQLINAIFDTLVGYKYETGIKNYDPSILTWKLTDYKNSSYPNYKIYNLISKQVSEPIHKIIELFNKLDK</sequence>
<dbReference type="OrthoDB" id="8870359at2"/>
<dbReference type="AlphaFoldDB" id="A0A656HL46"/>
<dbReference type="Proteomes" id="UP000005317">
    <property type="component" value="Unassembled WGS sequence"/>
</dbReference>
<keyword evidence="2" id="KW-1185">Reference proteome</keyword>
<accession>A0A656HL46</accession>
<name>A0A656HL46_THINJ</name>